<keyword evidence="1" id="KW-0812">Transmembrane</keyword>
<dbReference type="PANTHER" id="PTHR46013">
    <property type="entry name" value="VASCULAR CELL ADHESION MOLECULE 1"/>
    <property type="match status" value="1"/>
</dbReference>
<reference evidence="3" key="2">
    <citation type="submission" date="2025-09" db="UniProtKB">
        <authorList>
            <consortium name="Ensembl"/>
        </authorList>
    </citation>
    <scope>IDENTIFICATION</scope>
</reference>
<feature type="transmembrane region" description="Helical" evidence="1">
    <location>
        <begin position="159"/>
        <end position="182"/>
    </location>
</feature>
<dbReference type="Proteomes" id="UP000472277">
    <property type="component" value="Chromosome 34"/>
</dbReference>
<evidence type="ECO:0000259" key="2">
    <source>
        <dbReference type="PROSITE" id="PS50835"/>
    </source>
</evidence>
<dbReference type="InterPro" id="IPR013783">
    <property type="entry name" value="Ig-like_fold"/>
</dbReference>
<dbReference type="AlphaFoldDB" id="A0A674EYL0"/>
<dbReference type="PANTHER" id="PTHR46013:SF4">
    <property type="entry name" value="B-CELL RECEPTOR CD22-RELATED"/>
    <property type="match status" value="1"/>
</dbReference>
<dbReference type="InterPro" id="IPR007110">
    <property type="entry name" value="Ig-like_dom"/>
</dbReference>
<dbReference type="PROSITE" id="PS50835">
    <property type="entry name" value="IG_LIKE"/>
    <property type="match status" value="1"/>
</dbReference>
<evidence type="ECO:0000313" key="4">
    <source>
        <dbReference type="Proteomes" id="UP000472277"/>
    </source>
</evidence>
<dbReference type="InterPro" id="IPR036179">
    <property type="entry name" value="Ig-like_dom_sf"/>
</dbReference>
<protein>
    <recommendedName>
        <fullName evidence="2">Ig-like domain-containing protein</fullName>
    </recommendedName>
</protein>
<dbReference type="SMART" id="SM00409">
    <property type="entry name" value="IG"/>
    <property type="match status" value="1"/>
</dbReference>
<keyword evidence="1" id="KW-0472">Membrane</keyword>
<evidence type="ECO:0000313" key="3">
    <source>
        <dbReference type="Ensembl" id="ENSSTUP00000112732.1"/>
    </source>
</evidence>
<organism evidence="3 4">
    <name type="scientific">Salmo trutta</name>
    <name type="common">Brown trout</name>
    <dbReference type="NCBI Taxonomy" id="8032"/>
    <lineage>
        <taxon>Eukaryota</taxon>
        <taxon>Metazoa</taxon>
        <taxon>Chordata</taxon>
        <taxon>Craniata</taxon>
        <taxon>Vertebrata</taxon>
        <taxon>Euteleostomi</taxon>
        <taxon>Actinopterygii</taxon>
        <taxon>Neopterygii</taxon>
        <taxon>Teleostei</taxon>
        <taxon>Protacanthopterygii</taxon>
        <taxon>Salmoniformes</taxon>
        <taxon>Salmonidae</taxon>
        <taxon>Salmoninae</taxon>
        <taxon>Salmo</taxon>
    </lineage>
</organism>
<dbReference type="SUPFAM" id="SSF48726">
    <property type="entry name" value="Immunoglobulin"/>
    <property type="match status" value="2"/>
</dbReference>
<dbReference type="OMA" id="CEAKHEL"/>
<sequence length="224" mass="24108">MTSCPNFSDLLLYKNNASATATGKSKTMILDAVSSQDAGSYFCVVRGFEDFPSLAATLVVRYGPKNTSVSVSSEIEEGSLVTLTCSSDAIPPVKSYTWYMRNGTEVTVLQTGAGRDKYIIPSVSLGDKIQYYCRAENNMGTQNSTALDLNTGVFFPGSVLASVLGVVGVVLAAKASVLIYSPPHMSDKITYSSWLQPIRLSPCTPYSAHALIMCKGIFMFVLFL</sequence>
<keyword evidence="4" id="KW-1185">Reference proteome</keyword>
<accession>A0A674EYL0</accession>
<dbReference type="Gene3D" id="2.60.40.10">
    <property type="entry name" value="Immunoglobulins"/>
    <property type="match status" value="1"/>
</dbReference>
<proteinExistence type="predicted"/>
<dbReference type="Pfam" id="PF13895">
    <property type="entry name" value="Ig_2"/>
    <property type="match status" value="1"/>
</dbReference>
<feature type="domain" description="Ig-like" evidence="2">
    <location>
        <begin position="64"/>
        <end position="148"/>
    </location>
</feature>
<dbReference type="SMART" id="SM00408">
    <property type="entry name" value="IGc2"/>
    <property type="match status" value="1"/>
</dbReference>
<dbReference type="InterPro" id="IPR003599">
    <property type="entry name" value="Ig_sub"/>
</dbReference>
<keyword evidence="1" id="KW-1133">Transmembrane helix</keyword>
<reference evidence="3" key="1">
    <citation type="submission" date="2025-08" db="UniProtKB">
        <authorList>
            <consortium name="Ensembl"/>
        </authorList>
    </citation>
    <scope>IDENTIFICATION</scope>
</reference>
<name>A0A674EYL0_SALTR</name>
<dbReference type="InParanoid" id="A0A674EYL0"/>
<dbReference type="InterPro" id="IPR003598">
    <property type="entry name" value="Ig_sub2"/>
</dbReference>
<dbReference type="GeneTree" id="ENSGT01020000231038"/>
<evidence type="ECO:0000256" key="1">
    <source>
        <dbReference type="SAM" id="Phobius"/>
    </source>
</evidence>
<dbReference type="Ensembl" id="ENSSTUT00000120672.1">
    <property type="protein sequence ID" value="ENSSTUP00000112732.1"/>
    <property type="gene ID" value="ENSSTUG00000049824.1"/>
</dbReference>